<keyword evidence="1" id="KW-0472">Membrane</keyword>
<evidence type="ECO:0000256" key="1">
    <source>
        <dbReference type="SAM" id="Phobius"/>
    </source>
</evidence>
<organism evidence="2 3">
    <name type="scientific">Paenalcaligenes hominis</name>
    <dbReference type="NCBI Taxonomy" id="643674"/>
    <lineage>
        <taxon>Bacteria</taxon>
        <taxon>Pseudomonadati</taxon>
        <taxon>Pseudomonadota</taxon>
        <taxon>Betaproteobacteria</taxon>
        <taxon>Burkholderiales</taxon>
        <taxon>Alcaligenaceae</taxon>
        <taxon>Paenalcaligenes</taxon>
    </lineage>
</organism>
<name>A0A1U9JYM1_9BURK</name>
<evidence type="ECO:0000313" key="3">
    <source>
        <dbReference type="Proteomes" id="UP000189369"/>
    </source>
</evidence>
<accession>A0A1U9JYM1</accession>
<proteinExistence type="predicted"/>
<keyword evidence="1" id="KW-0812">Transmembrane</keyword>
<dbReference type="EMBL" id="CP019697">
    <property type="protein sequence ID" value="AQS50844.1"/>
    <property type="molecule type" value="Genomic_DNA"/>
</dbReference>
<feature type="transmembrane region" description="Helical" evidence="1">
    <location>
        <begin position="21"/>
        <end position="43"/>
    </location>
</feature>
<dbReference type="STRING" id="643674.PAEH1_03375"/>
<dbReference type="KEGG" id="phn:PAEH1_03375"/>
<protein>
    <submittedName>
        <fullName evidence="2">Uncharacterized protein</fullName>
    </submittedName>
</protein>
<evidence type="ECO:0000313" key="2">
    <source>
        <dbReference type="EMBL" id="AQS50844.1"/>
    </source>
</evidence>
<dbReference type="Proteomes" id="UP000189369">
    <property type="component" value="Chromosome"/>
</dbReference>
<dbReference type="AlphaFoldDB" id="A0A1U9JYM1"/>
<reference evidence="2 3" key="1">
    <citation type="submission" date="2017-01" db="EMBL/GenBank/DDBJ databases">
        <title>Complete Genome Sequence of Paenalcaligenes hominis, Isolated from a paraplegic Patient with neurogenic bladder.</title>
        <authorList>
            <person name="Mukhopadhyay R."/>
            <person name="Joaquin J."/>
            <person name="Hogue R."/>
            <person name="Kilaru A."/>
            <person name="Jospin G."/>
            <person name="Mars K."/>
            <person name="Eisen J.A."/>
            <person name="Chaturvedi V."/>
        </authorList>
    </citation>
    <scope>NUCLEOTIDE SEQUENCE [LARGE SCALE GENOMIC DNA]</scope>
    <source>
        <strain evidence="2 3">15S00501</strain>
    </source>
</reference>
<sequence length="60" mass="6895">MFFLPRLIQRINSSLTLRFSLLYGFLGLVIIIFLLGFIFLQVMGHCMLSSSSKLTPWQSV</sequence>
<keyword evidence="1" id="KW-1133">Transmembrane helix</keyword>
<gene>
    <name evidence="2" type="ORF">PAEH1_03375</name>
</gene>